<keyword evidence="2" id="KW-1185">Reference proteome</keyword>
<proteinExistence type="predicted"/>
<protein>
    <submittedName>
        <fullName evidence="1">Uncharacterized protein</fullName>
    </submittedName>
</protein>
<gene>
    <name evidence="1" type="ORF">AMSG_00271</name>
</gene>
<dbReference type="Proteomes" id="UP000054408">
    <property type="component" value="Unassembled WGS sequence"/>
</dbReference>
<name>A0A0L0D4C7_THETB</name>
<dbReference type="RefSeq" id="XP_013763129.1">
    <property type="nucleotide sequence ID" value="XM_013907675.1"/>
</dbReference>
<accession>A0A0L0D4C7</accession>
<organism evidence="1 2">
    <name type="scientific">Thecamonas trahens ATCC 50062</name>
    <dbReference type="NCBI Taxonomy" id="461836"/>
    <lineage>
        <taxon>Eukaryota</taxon>
        <taxon>Apusozoa</taxon>
        <taxon>Apusomonadida</taxon>
        <taxon>Apusomonadidae</taxon>
        <taxon>Thecamonas</taxon>
    </lineage>
</organism>
<dbReference type="GeneID" id="25560086"/>
<sequence>MDGSVDGVPVGVDCLAAAGESWRRADAGADDGSEAGDDGLDIAHLDAACESWQRVDAGAGGSVDGAPVGVDCLASAGESWRRADAGVDDVAWPDTHAEPHPTTSDSDSASIAGAAVTADISDVFESSSGAADFTAAVAWSDDETPRQDKALAPSSTDRLAAAVLGWRIRVAFSSTRISQLLVQITALTAEAAAEAAADDTPADAERRRRVVATKKEILSVLLTTPASLAAIFVATLQRDRATRLAVSANTSAPDDAFQLAPLRPFSCDTAAAQWSALVLDDDQIAFVDSLAHTRASRAARLQDLASLAHAALLDPRRA</sequence>
<reference evidence="1 2" key="1">
    <citation type="submission" date="2010-05" db="EMBL/GenBank/DDBJ databases">
        <title>The Genome Sequence of Thecamonas trahens ATCC 50062.</title>
        <authorList>
            <consortium name="The Broad Institute Genome Sequencing Platform"/>
            <person name="Russ C."/>
            <person name="Cuomo C."/>
            <person name="Shea T."/>
            <person name="Young S.K."/>
            <person name="Zeng Q."/>
            <person name="Koehrsen M."/>
            <person name="Haas B."/>
            <person name="Borodovsky M."/>
            <person name="Guigo R."/>
            <person name="Alvarado L."/>
            <person name="Berlin A."/>
            <person name="Bochicchio J."/>
            <person name="Borenstein D."/>
            <person name="Chapman S."/>
            <person name="Chen Z."/>
            <person name="Freedman E."/>
            <person name="Gellesch M."/>
            <person name="Goldberg J."/>
            <person name="Griggs A."/>
            <person name="Gujja S."/>
            <person name="Heilman E."/>
            <person name="Heiman D."/>
            <person name="Hepburn T."/>
            <person name="Howarth C."/>
            <person name="Jen D."/>
            <person name="Larson L."/>
            <person name="Mehta T."/>
            <person name="Park D."/>
            <person name="Pearson M."/>
            <person name="Roberts A."/>
            <person name="Saif S."/>
            <person name="Shenoy N."/>
            <person name="Sisk P."/>
            <person name="Stolte C."/>
            <person name="Sykes S."/>
            <person name="Thomson T."/>
            <person name="Walk T."/>
            <person name="White J."/>
            <person name="Yandava C."/>
            <person name="Burger G."/>
            <person name="Gray M.W."/>
            <person name="Holland P.W.H."/>
            <person name="King N."/>
            <person name="Lang F.B.F."/>
            <person name="Roger A.J."/>
            <person name="Ruiz-Trillo I."/>
            <person name="Lander E."/>
            <person name="Nusbaum C."/>
        </authorList>
    </citation>
    <scope>NUCLEOTIDE SEQUENCE [LARGE SCALE GENOMIC DNA]</scope>
    <source>
        <strain evidence="1 2">ATCC 50062</strain>
    </source>
</reference>
<dbReference type="EMBL" id="GL349433">
    <property type="protein sequence ID" value="KNC46153.1"/>
    <property type="molecule type" value="Genomic_DNA"/>
</dbReference>
<dbReference type="AlphaFoldDB" id="A0A0L0D4C7"/>
<evidence type="ECO:0000313" key="2">
    <source>
        <dbReference type="Proteomes" id="UP000054408"/>
    </source>
</evidence>
<evidence type="ECO:0000313" key="1">
    <source>
        <dbReference type="EMBL" id="KNC46153.1"/>
    </source>
</evidence>